<evidence type="ECO:0000259" key="2">
    <source>
        <dbReference type="Pfam" id="PF06742"/>
    </source>
</evidence>
<proteinExistence type="predicted"/>
<gene>
    <name evidence="4" type="ORF">RI845_11270</name>
</gene>
<dbReference type="RefSeq" id="WP_348386268.1">
    <property type="nucleotide sequence ID" value="NZ_CP134146.1"/>
</dbReference>
<feature type="domain" description="DUF1214" evidence="2">
    <location>
        <begin position="379"/>
        <end position="486"/>
    </location>
</feature>
<dbReference type="Pfam" id="PF06863">
    <property type="entry name" value="DUF1254"/>
    <property type="match status" value="1"/>
</dbReference>
<dbReference type="SUPFAM" id="SSF160935">
    <property type="entry name" value="VPA0735-like"/>
    <property type="match status" value="1"/>
</dbReference>
<dbReference type="InterPro" id="IPR037049">
    <property type="entry name" value="DUF1214_C_sf"/>
</dbReference>
<dbReference type="Pfam" id="PF06742">
    <property type="entry name" value="DUF1214"/>
    <property type="match status" value="1"/>
</dbReference>
<dbReference type="InterPro" id="IPR010621">
    <property type="entry name" value="DUF1214"/>
</dbReference>
<dbReference type="EMBL" id="CP134146">
    <property type="protein sequence ID" value="WNC67104.1"/>
    <property type="molecule type" value="Genomic_DNA"/>
</dbReference>
<dbReference type="Gene3D" id="2.60.120.600">
    <property type="entry name" value="Domain of unknown function DUF1214, C-terminal domain"/>
    <property type="match status" value="1"/>
</dbReference>
<sequence>MKTFSKKLSVIALATMSLASIAHAETSPKYSANVPSEIITPNHVKSQYLGEMNYVDGAPTQETFNKTRDFVDTANAVRLFLSGIPVASIQGLLAGHESVGMKPNQTIGISEGNLTAESIWLTANTTTPYVTSEVDLKDGPVVLEVGTPILGLLDNAAFKFTDRVGVTHPQDQGKGGKYFIYHSSYKGEVPTGYIPVESEGYQHWLLLRIVGNLNEMPKNIQALKDTMKLYPYDKPEQKTEFINLTGLKYNTVHAMNEKFYDEINTLIQYEPTDLWDEEWLGIAKDLGIEKGKAFKPDARMQRIFKEAANIATAEARSANFYPSKEMMVYDNRHWSTPLIKGHEFKDENGVISVDERTVFHFMATGITPDMVPKERGKGSAYLVGTRDSEGELYDGSKHYVVTLPKDIPAKLFWSFMIYDNQTRSMLETDQKNSGVDGLNKGMITNEDGSTTIHFSAKAPKGWENNWVQTNPEKGFNLLFRIYGPTESWFDQTWRPSDLVEQK</sequence>
<dbReference type="InterPro" id="IPR037050">
    <property type="entry name" value="DUF1254_sf"/>
</dbReference>
<feature type="domain" description="DUF1254" evidence="3">
    <location>
        <begin position="111"/>
        <end position="231"/>
    </location>
</feature>
<accession>A0ABY9TER3</accession>
<name>A0ABY9TER3_9GAMM</name>
<evidence type="ECO:0000259" key="3">
    <source>
        <dbReference type="Pfam" id="PF06863"/>
    </source>
</evidence>
<dbReference type="PANTHER" id="PTHR36509:SF3">
    <property type="entry name" value="SIGNAL PEPTIDE PROTEIN"/>
    <property type="match status" value="1"/>
</dbReference>
<evidence type="ECO:0000256" key="1">
    <source>
        <dbReference type="SAM" id="SignalP"/>
    </source>
</evidence>
<evidence type="ECO:0000313" key="5">
    <source>
        <dbReference type="Proteomes" id="UP001248581"/>
    </source>
</evidence>
<dbReference type="PANTHER" id="PTHR36509">
    <property type="entry name" value="BLL3101 PROTEIN"/>
    <property type="match status" value="1"/>
</dbReference>
<dbReference type="Gene3D" id="2.60.40.1610">
    <property type="entry name" value="Domain of unknown function DUF1254"/>
    <property type="match status" value="1"/>
</dbReference>
<reference evidence="5" key="1">
    <citation type="submission" date="2023-09" db="EMBL/GenBank/DDBJ databases">
        <authorList>
            <person name="Li S."/>
            <person name="Li X."/>
            <person name="Zhang C."/>
            <person name="Zhao Z."/>
        </authorList>
    </citation>
    <scope>NUCLEOTIDE SEQUENCE [LARGE SCALE GENOMIC DNA]</scope>
    <source>
        <strain evidence="5">SQ345</strain>
    </source>
</reference>
<organism evidence="4 5">
    <name type="scientific">Thalassotalea nanhaiensis</name>
    <dbReference type="NCBI Taxonomy" id="3065648"/>
    <lineage>
        <taxon>Bacteria</taxon>
        <taxon>Pseudomonadati</taxon>
        <taxon>Pseudomonadota</taxon>
        <taxon>Gammaproteobacteria</taxon>
        <taxon>Alteromonadales</taxon>
        <taxon>Colwelliaceae</taxon>
        <taxon>Thalassotalea</taxon>
    </lineage>
</organism>
<keyword evidence="5" id="KW-1185">Reference proteome</keyword>
<evidence type="ECO:0000313" key="4">
    <source>
        <dbReference type="EMBL" id="WNC67104.1"/>
    </source>
</evidence>
<dbReference type="Gene3D" id="1.10.3360.10">
    <property type="entry name" value="VPA0735-like domain"/>
    <property type="match status" value="1"/>
</dbReference>
<protein>
    <submittedName>
        <fullName evidence="4">DUF1214 domain-containing protein</fullName>
    </submittedName>
</protein>
<feature type="signal peptide" evidence="1">
    <location>
        <begin position="1"/>
        <end position="24"/>
    </location>
</feature>
<feature type="chain" id="PRO_5047510308" evidence="1">
    <location>
        <begin position="25"/>
        <end position="502"/>
    </location>
</feature>
<keyword evidence="1" id="KW-0732">Signal</keyword>
<dbReference type="Proteomes" id="UP001248581">
    <property type="component" value="Chromosome"/>
</dbReference>
<dbReference type="InterPro" id="IPR010679">
    <property type="entry name" value="DUF1254"/>
</dbReference>